<dbReference type="InterPro" id="IPR029063">
    <property type="entry name" value="SAM-dependent_MTases_sf"/>
</dbReference>
<dbReference type="OrthoDB" id="3571292at2"/>
<protein>
    <submittedName>
        <fullName evidence="5">Class I SAM-dependent methyltransferase</fullName>
    </submittedName>
</protein>
<dbReference type="InterPro" id="IPR013216">
    <property type="entry name" value="Methyltransf_11"/>
</dbReference>
<evidence type="ECO:0000259" key="4">
    <source>
        <dbReference type="Pfam" id="PF08241"/>
    </source>
</evidence>
<reference evidence="5 6" key="1">
    <citation type="submission" date="2019-09" db="EMBL/GenBank/DDBJ databases">
        <title>Draft genome sequence of the thermophilic Saccharopolyspora hirsuta VKM Ac-666T.</title>
        <authorList>
            <person name="Lobastova T.G."/>
            <person name="Fokina V."/>
            <person name="Bragin E.Y."/>
            <person name="Shtratnikova V.Y."/>
            <person name="Starodumova I.P."/>
            <person name="Tarlachkov S.V."/>
            <person name="Donova M.V."/>
        </authorList>
    </citation>
    <scope>NUCLEOTIDE SEQUENCE [LARGE SCALE GENOMIC DNA]</scope>
    <source>
        <strain evidence="5 6">VKM Ac-666</strain>
    </source>
</reference>
<organism evidence="5 6">
    <name type="scientific">Saccharopolyspora hirsuta</name>
    <dbReference type="NCBI Taxonomy" id="1837"/>
    <lineage>
        <taxon>Bacteria</taxon>
        <taxon>Bacillati</taxon>
        <taxon>Actinomycetota</taxon>
        <taxon>Actinomycetes</taxon>
        <taxon>Pseudonocardiales</taxon>
        <taxon>Pseudonocardiaceae</taxon>
        <taxon>Saccharopolyspora</taxon>
    </lineage>
</organism>
<keyword evidence="6" id="KW-1185">Reference proteome</keyword>
<dbReference type="CDD" id="cd02440">
    <property type="entry name" value="AdoMet_MTases"/>
    <property type="match status" value="1"/>
</dbReference>
<feature type="domain" description="Methyltransferase type 11" evidence="4">
    <location>
        <begin position="51"/>
        <end position="143"/>
    </location>
</feature>
<dbReference type="EMBL" id="VWPH01000010">
    <property type="protein sequence ID" value="KAA5830508.1"/>
    <property type="molecule type" value="Genomic_DNA"/>
</dbReference>
<evidence type="ECO:0000313" key="6">
    <source>
        <dbReference type="Proteomes" id="UP000323946"/>
    </source>
</evidence>
<dbReference type="Gene3D" id="3.40.50.150">
    <property type="entry name" value="Vaccinia Virus protein VP39"/>
    <property type="match status" value="1"/>
</dbReference>
<dbReference type="RefSeq" id="WP_150068607.1">
    <property type="nucleotide sequence ID" value="NZ_JBEPDJ010000009.1"/>
</dbReference>
<evidence type="ECO:0000256" key="1">
    <source>
        <dbReference type="ARBA" id="ARBA00022603"/>
    </source>
</evidence>
<keyword evidence="3" id="KW-0949">S-adenosyl-L-methionine</keyword>
<accession>A0A5M7BQT9</accession>
<dbReference type="PANTHER" id="PTHR43464:SF19">
    <property type="entry name" value="UBIQUINONE BIOSYNTHESIS O-METHYLTRANSFERASE, MITOCHONDRIAL"/>
    <property type="match status" value="1"/>
</dbReference>
<keyword evidence="2 5" id="KW-0808">Transferase</keyword>
<name>A0A5M7BQT9_SACHI</name>
<sequence>MTAPQEVVSYWNDRARSGYDQQPGQDRAAARWSARIAPLVADAVGAQARVLDSGCGTGFLARLLAAEGHRVTGQDVSAGMLAVAAERAEQQGLGVDWITGEAHTPPPGPFDVVVSRNVLWTLPNPGKAVESWRSVLRPGGLLLVTDAKWGAAEIGDDATEQRFSASYAGAEEFLPMASGLDFADCAELVREAGFVEVADRTGVFDEVPYPSAPGFFVLTARAPR</sequence>
<dbReference type="Pfam" id="PF08241">
    <property type="entry name" value="Methyltransf_11"/>
    <property type="match status" value="1"/>
</dbReference>
<evidence type="ECO:0000313" key="5">
    <source>
        <dbReference type="EMBL" id="KAA5830508.1"/>
    </source>
</evidence>
<evidence type="ECO:0000256" key="3">
    <source>
        <dbReference type="ARBA" id="ARBA00022691"/>
    </source>
</evidence>
<gene>
    <name evidence="5" type="ORF">F1721_21775</name>
</gene>
<dbReference type="GO" id="GO:0008757">
    <property type="term" value="F:S-adenosylmethionine-dependent methyltransferase activity"/>
    <property type="evidence" value="ECO:0007669"/>
    <property type="project" value="InterPro"/>
</dbReference>
<dbReference type="GO" id="GO:0032259">
    <property type="term" value="P:methylation"/>
    <property type="evidence" value="ECO:0007669"/>
    <property type="project" value="UniProtKB-KW"/>
</dbReference>
<proteinExistence type="predicted"/>
<dbReference type="PANTHER" id="PTHR43464">
    <property type="entry name" value="METHYLTRANSFERASE"/>
    <property type="match status" value="1"/>
</dbReference>
<dbReference type="AlphaFoldDB" id="A0A5M7BQT9"/>
<keyword evidence="1 5" id="KW-0489">Methyltransferase</keyword>
<dbReference type="SUPFAM" id="SSF53335">
    <property type="entry name" value="S-adenosyl-L-methionine-dependent methyltransferases"/>
    <property type="match status" value="1"/>
</dbReference>
<dbReference type="SMR" id="A0A5M7BQT9"/>
<comment type="caution">
    <text evidence="5">The sequence shown here is derived from an EMBL/GenBank/DDBJ whole genome shotgun (WGS) entry which is preliminary data.</text>
</comment>
<dbReference type="Proteomes" id="UP000323946">
    <property type="component" value="Unassembled WGS sequence"/>
</dbReference>
<evidence type="ECO:0000256" key="2">
    <source>
        <dbReference type="ARBA" id="ARBA00022679"/>
    </source>
</evidence>